<dbReference type="GO" id="GO:0030014">
    <property type="term" value="C:CCR4-NOT complex"/>
    <property type="evidence" value="ECO:0007669"/>
    <property type="project" value="InterPro"/>
</dbReference>
<dbReference type="AlphaFoldDB" id="A0A835IE34"/>
<dbReference type="SUPFAM" id="SSF48452">
    <property type="entry name" value="TPR-like"/>
    <property type="match status" value="1"/>
</dbReference>
<dbReference type="InterPro" id="IPR039740">
    <property type="entry name" value="CNOT10"/>
</dbReference>
<name>A0A835IE34_9MAGN</name>
<dbReference type="InterPro" id="IPR011990">
    <property type="entry name" value="TPR-like_helical_dom_sf"/>
</dbReference>
<proteinExistence type="inferred from homology"/>
<feature type="region of interest" description="Disordered" evidence="2">
    <location>
        <begin position="1"/>
        <end position="23"/>
    </location>
</feature>
<gene>
    <name evidence="3" type="ORF">IFM89_022476</name>
</gene>
<feature type="region of interest" description="Disordered" evidence="2">
    <location>
        <begin position="568"/>
        <end position="605"/>
    </location>
</feature>
<dbReference type="Gene3D" id="1.25.40.10">
    <property type="entry name" value="Tetratricopeptide repeat domain"/>
    <property type="match status" value="2"/>
</dbReference>
<feature type="compositionally biased region" description="Polar residues" evidence="2">
    <location>
        <begin position="226"/>
        <end position="257"/>
    </location>
</feature>
<dbReference type="Proteomes" id="UP000631114">
    <property type="component" value="Unassembled WGS sequence"/>
</dbReference>
<feature type="compositionally biased region" description="Basic and acidic residues" evidence="2">
    <location>
        <begin position="568"/>
        <end position="598"/>
    </location>
</feature>
<organism evidence="3 4">
    <name type="scientific">Coptis chinensis</name>
    <dbReference type="NCBI Taxonomy" id="261450"/>
    <lineage>
        <taxon>Eukaryota</taxon>
        <taxon>Viridiplantae</taxon>
        <taxon>Streptophyta</taxon>
        <taxon>Embryophyta</taxon>
        <taxon>Tracheophyta</taxon>
        <taxon>Spermatophyta</taxon>
        <taxon>Magnoliopsida</taxon>
        <taxon>Ranunculales</taxon>
        <taxon>Ranunculaceae</taxon>
        <taxon>Coptidoideae</taxon>
        <taxon>Coptis</taxon>
    </lineage>
</organism>
<evidence type="ECO:0000313" key="3">
    <source>
        <dbReference type="EMBL" id="KAF9615214.1"/>
    </source>
</evidence>
<sequence length="854" mass="93945">MDLRDSSIDGVEEDVGVGSGGEMSVTSTLGKEASLLFQSRKYSESLDVLNQLLHKKKDDPKVLHNVLVAQYFRDGCSDPRMVLEVLNKVKKRSEDLARASGEQVETLSNHVSSAISGSKGSSTTVNQLSASDTSTVYIDEYDASVATLNIAVVLFHLQEYANALSILEQLYQNIEPIDETIALYICLLLLDVALASHDARRAAHVLQYLEKSFGVCYGENGNTAQLHHSHQPVKTSPIPSNSSTLDVSTPDSSQNAPEDSLVRTLSDEALDYELFPTLEIGGASLVKTPGLASTNDLLKTALNQSFSALDLKLKVQLYKVRLLNLTRNVLAAKRELKLAMNIPRSGDSSLALFLKSQLEYARGSHRKAIKLLMNSRNRTESGMLSMFNNDLGCIYHQLKKHHTAALFFSKALKISSELRSEKPRKLSTFSQDKSPIIVYNCGLQYLICGRPIIAARCFQKAGLLFYNRPLLWLRIAECCLLALEKGFLELTSVPCKEVRAHVVGKGKWRQLVLEDGESRIGHSDTTKNSDGLLDGDDQQKLSIPFARQCLLNALHILSSYERKSLKVGEDESSSLKEDESSSLKEDESSHMSLEDSNHRNMSVGDSKASNMTLECSQASVNGDAKDAKGVASLNATIASSVSVYDDICRTENLMIKQAALADLAYVELTLENPLKALSAAKSLLELQDCSRLYIFLGHMYAAEALCCLNRPKEAAEYLSNYIFDGISADFPYSEEDREKWTGEKVVDERTSGDSVAVMSEPVEDYQGTVLLKPAEARGIVFVNLAASFGMQGDLEQAKTYATKALSLMPINRRAILSAVYVDLLLGNSQDALTKLKRCSRIRFLNSAVTFDNSS</sequence>
<dbReference type="Pfam" id="PF13181">
    <property type="entry name" value="TPR_8"/>
    <property type="match status" value="1"/>
</dbReference>
<dbReference type="EMBL" id="JADFTS010000003">
    <property type="protein sequence ID" value="KAF9615214.1"/>
    <property type="molecule type" value="Genomic_DNA"/>
</dbReference>
<dbReference type="SMART" id="SM00028">
    <property type="entry name" value="TPR"/>
    <property type="match status" value="4"/>
</dbReference>
<protein>
    <recommendedName>
        <fullName evidence="5">CCR4-NOT transcription complex subunit 10</fullName>
    </recommendedName>
</protein>
<dbReference type="InterPro" id="IPR019734">
    <property type="entry name" value="TPR_rpt"/>
</dbReference>
<comment type="similarity">
    <text evidence="1">Belongs to the CNOT10 family.</text>
</comment>
<evidence type="ECO:0008006" key="5">
    <source>
        <dbReference type="Google" id="ProtNLM"/>
    </source>
</evidence>
<keyword evidence="4" id="KW-1185">Reference proteome</keyword>
<dbReference type="PANTHER" id="PTHR12979:SF5">
    <property type="entry name" value="CCR4-NOT TRANSCRIPTION COMPLEX SUBUNIT 10"/>
    <property type="match status" value="1"/>
</dbReference>
<feature type="region of interest" description="Disordered" evidence="2">
    <location>
        <begin position="226"/>
        <end position="260"/>
    </location>
</feature>
<dbReference type="PANTHER" id="PTHR12979">
    <property type="entry name" value="CCR4-NOT TRANSCRIPTION COMPLEX SUBUNIT 10"/>
    <property type="match status" value="1"/>
</dbReference>
<comment type="caution">
    <text evidence="3">The sequence shown here is derived from an EMBL/GenBank/DDBJ whole genome shotgun (WGS) entry which is preliminary data.</text>
</comment>
<dbReference type="OrthoDB" id="25157at2759"/>
<reference evidence="3 4" key="1">
    <citation type="submission" date="2020-10" db="EMBL/GenBank/DDBJ databases">
        <title>The Coptis chinensis genome and diversification of protoberbering-type alkaloids.</title>
        <authorList>
            <person name="Wang B."/>
            <person name="Shu S."/>
            <person name="Song C."/>
            <person name="Liu Y."/>
        </authorList>
    </citation>
    <scope>NUCLEOTIDE SEQUENCE [LARGE SCALE GENOMIC DNA]</scope>
    <source>
        <strain evidence="3">HL-2020</strain>
        <tissue evidence="3">Leaf</tissue>
    </source>
</reference>
<evidence type="ECO:0000256" key="2">
    <source>
        <dbReference type="SAM" id="MobiDB-lite"/>
    </source>
</evidence>
<dbReference type="GO" id="GO:0017148">
    <property type="term" value="P:negative regulation of translation"/>
    <property type="evidence" value="ECO:0007669"/>
    <property type="project" value="TreeGrafter"/>
</dbReference>
<accession>A0A835IE34</accession>
<evidence type="ECO:0000256" key="1">
    <source>
        <dbReference type="ARBA" id="ARBA00010080"/>
    </source>
</evidence>
<evidence type="ECO:0000313" key="4">
    <source>
        <dbReference type="Proteomes" id="UP000631114"/>
    </source>
</evidence>
<dbReference type="GO" id="GO:0006402">
    <property type="term" value="P:mRNA catabolic process"/>
    <property type="evidence" value="ECO:0007669"/>
    <property type="project" value="TreeGrafter"/>
</dbReference>